<name>A0A1G9WYP9_9EURY</name>
<dbReference type="EMBL" id="FNIA01000009">
    <property type="protein sequence ID" value="SDM89253.1"/>
    <property type="molecule type" value="Genomic_DNA"/>
</dbReference>
<organism evidence="1 2">
    <name type="scientific">Haloarchaeobius iranensis</name>
    <dbReference type="NCBI Taxonomy" id="996166"/>
    <lineage>
        <taxon>Archaea</taxon>
        <taxon>Methanobacteriati</taxon>
        <taxon>Methanobacteriota</taxon>
        <taxon>Stenosarchaea group</taxon>
        <taxon>Halobacteria</taxon>
        <taxon>Halobacteriales</taxon>
        <taxon>Halorubellaceae</taxon>
        <taxon>Haloarchaeobius</taxon>
    </lineage>
</organism>
<reference evidence="1 2" key="1">
    <citation type="submission" date="2016-10" db="EMBL/GenBank/DDBJ databases">
        <authorList>
            <person name="de Groot N.N."/>
        </authorList>
    </citation>
    <scope>NUCLEOTIDE SEQUENCE [LARGE SCALE GENOMIC DNA]</scope>
    <source>
        <strain evidence="2">EB21,IBRC-M 10013,KCTC 4048</strain>
    </source>
</reference>
<keyword evidence="2" id="KW-1185">Reference proteome</keyword>
<accession>A0A1G9WYP9</accession>
<evidence type="ECO:0008006" key="3">
    <source>
        <dbReference type="Google" id="ProtNLM"/>
    </source>
</evidence>
<dbReference type="RefSeq" id="WP_089733231.1">
    <property type="nucleotide sequence ID" value="NZ_FNIA01000009.1"/>
</dbReference>
<evidence type="ECO:0000313" key="1">
    <source>
        <dbReference type="EMBL" id="SDM89253.1"/>
    </source>
</evidence>
<sequence>MHAIFAGHDEHELVRELEAVGFTVHVVDGVANRPGLEEAGIVDADLFVLTDVGQATGIPVAKDLNPDVRVVVYSDDSLPEFVSGQADLAVDPALLEPATVAEELAGQ</sequence>
<evidence type="ECO:0000313" key="2">
    <source>
        <dbReference type="Proteomes" id="UP000199370"/>
    </source>
</evidence>
<dbReference type="STRING" id="996166.SAMN05192554_10938"/>
<gene>
    <name evidence="1" type="ORF">SAMN05192554_10938</name>
</gene>
<proteinExistence type="predicted"/>
<dbReference type="Pfam" id="PF23443">
    <property type="entry name" value="DUF7126"/>
    <property type="match status" value="1"/>
</dbReference>
<protein>
    <recommendedName>
        <fullName evidence="3">CTP synthetase</fullName>
    </recommendedName>
</protein>
<dbReference type="Proteomes" id="UP000199370">
    <property type="component" value="Unassembled WGS sequence"/>
</dbReference>
<dbReference type="InterPro" id="IPR055550">
    <property type="entry name" value="DUF7126"/>
</dbReference>
<dbReference type="OrthoDB" id="302988at2157"/>
<dbReference type="AlphaFoldDB" id="A0A1G9WYP9"/>